<proteinExistence type="predicted"/>
<sequence>MPKLITIYWRDIPSQVIAKKGRSTSKVRLSQRFQAAIDRAAMRAGKGSSDAYLSEWRREASTCGDDLESAANELAHVLEQRYNDDDLLVLIRANGVKTDPT</sequence>
<name>A0A160TVG5_9ZZZZ</name>
<feature type="domain" description="Virulence factor" evidence="1">
    <location>
        <begin position="8"/>
        <end position="91"/>
    </location>
</feature>
<organism evidence="2">
    <name type="scientific">hydrothermal vent metagenome</name>
    <dbReference type="NCBI Taxonomy" id="652676"/>
    <lineage>
        <taxon>unclassified sequences</taxon>
        <taxon>metagenomes</taxon>
        <taxon>ecological metagenomes</taxon>
    </lineage>
</organism>
<reference evidence="2" key="1">
    <citation type="submission" date="2015-10" db="EMBL/GenBank/DDBJ databases">
        <authorList>
            <person name="Gilbert D.G."/>
        </authorList>
    </citation>
    <scope>NUCLEOTIDE SEQUENCE</scope>
</reference>
<dbReference type="AlphaFoldDB" id="A0A160TVG5"/>
<gene>
    <name evidence="2" type="ORF">MGWOODY_XGa1883</name>
</gene>
<evidence type="ECO:0000313" key="2">
    <source>
        <dbReference type="EMBL" id="CUS54893.1"/>
    </source>
</evidence>
<dbReference type="Pfam" id="PF13769">
    <property type="entry name" value="Virulence_fact"/>
    <property type="match status" value="1"/>
</dbReference>
<dbReference type="EMBL" id="CZRL01000106">
    <property type="protein sequence ID" value="CUS54893.1"/>
    <property type="molecule type" value="Genomic_DNA"/>
</dbReference>
<dbReference type="InterPro" id="IPR025989">
    <property type="entry name" value="Virulence_F_dom"/>
</dbReference>
<evidence type="ECO:0000259" key="1">
    <source>
        <dbReference type="Pfam" id="PF13769"/>
    </source>
</evidence>
<protein>
    <submittedName>
        <fullName evidence="2">Mlr1237 protein</fullName>
    </submittedName>
</protein>
<accession>A0A160TVG5</accession>